<evidence type="ECO:0000256" key="1">
    <source>
        <dbReference type="ARBA" id="ARBA00000085"/>
    </source>
</evidence>
<gene>
    <name evidence="9" type="ORF">COB11_06355</name>
</gene>
<dbReference type="InterPro" id="IPR005467">
    <property type="entry name" value="His_kinase_dom"/>
</dbReference>
<dbReference type="SMART" id="SM00448">
    <property type="entry name" value="REC"/>
    <property type="match status" value="1"/>
</dbReference>
<reference evidence="10" key="1">
    <citation type="submission" date="2017-08" db="EMBL/GenBank/DDBJ databases">
        <title>A dynamic microbial community with high functional redundancy inhabits the cold, oxic subseafloor aquifer.</title>
        <authorList>
            <person name="Tully B.J."/>
            <person name="Wheat C.G."/>
            <person name="Glazer B.T."/>
            <person name="Huber J.A."/>
        </authorList>
    </citation>
    <scope>NUCLEOTIDE SEQUENCE [LARGE SCALE GENOMIC DNA]</scope>
</reference>
<organism evidence="9 10">
    <name type="scientific">Aerophobetes bacterium</name>
    <dbReference type="NCBI Taxonomy" id="2030807"/>
    <lineage>
        <taxon>Bacteria</taxon>
        <taxon>Candidatus Aerophobota</taxon>
    </lineage>
</organism>
<protein>
    <recommendedName>
        <fullName evidence="2">histidine kinase</fullName>
        <ecNumber evidence="2">2.7.13.3</ecNumber>
    </recommendedName>
</protein>
<dbReference type="GO" id="GO:0005886">
    <property type="term" value="C:plasma membrane"/>
    <property type="evidence" value="ECO:0007669"/>
    <property type="project" value="TreeGrafter"/>
</dbReference>
<evidence type="ECO:0000256" key="5">
    <source>
        <dbReference type="ARBA" id="ARBA00022777"/>
    </source>
</evidence>
<evidence type="ECO:0000313" key="9">
    <source>
        <dbReference type="EMBL" id="PCI92902.1"/>
    </source>
</evidence>
<evidence type="ECO:0000259" key="7">
    <source>
        <dbReference type="PROSITE" id="PS50109"/>
    </source>
</evidence>
<evidence type="ECO:0000256" key="4">
    <source>
        <dbReference type="ARBA" id="ARBA00022679"/>
    </source>
</evidence>
<dbReference type="Gene3D" id="3.30.565.10">
    <property type="entry name" value="Histidine kinase-like ATPase, C-terminal domain"/>
    <property type="match status" value="1"/>
</dbReference>
<dbReference type="EC" id="2.7.13.3" evidence="2"/>
<sequence length="378" mass="42343">METTKGKILVVEDDQGDALLVEKYFAELHYLYDLEIVPDLQQATTALQQNQYSLILTDLSLPDSTNPENTFDIILQNAKDTAVVLMTGLEDDKLAIKFMEKGAQDYLVKGQFNETLLKRVIAYAIERKSVQLQLKIANESLKHASELKSEFVSMVSHELRSPLTYIGESLEMVLDGSQGEVNEKQKETLQMGKDGIKRLLGLINDILDISKIEAGKMEISVQDHNLTDVVHLCAEQLKGPYQKKNLELVENVPNEPTMISFDRDRIIQVFTNLLTNALKFTESGRVEVGFTVQEQVIECFVKDSGRGLSKENAKCLFTRFEQFGERKAGTEKGTGLGLNISKKIIELHSGTMRVESEEGKGSTFIFTLPKVTSIKKAS</sequence>
<comment type="caution">
    <text evidence="9">The sequence shown here is derived from an EMBL/GenBank/DDBJ whole genome shotgun (WGS) entry which is preliminary data.</text>
</comment>
<dbReference type="CDD" id="cd00156">
    <property type="entry name" value="REC"/>
    <property type="match status" value="1"/>
</dbReference>
<dbReference type="InterPro" id="IPR003661">
    <property type="entry name" value="HisK_dim/P_dom"/>
</dbReference>
<evidence type="ECO:0000259" key="8">
    <source>
        <dbReference type="PROSITE" id="PS50110"/>
    </source>
</evidence>
<evidence type="ECO:0000256" key="6">
    <source>
        <dbReference type="PROSITE-ProRule" id="PRU00169"/>
    </source>
</evidence>
<dbReference type="SUPFAM" id="SSF47384">
    <property type="entry name" value="Homodimeric domain of signal transducing histidine kinase"/>
    <property type="match status" value="1"/>
</dbReference>
<dbReference type="SMART" id="SM00387">
    <property type="entry name" value="HATPase_c"/>
    <property type="match status" value="1"/>
</dbReference>
<feature type="modified residue" description="4-aspartylphosphate" evidence="6">
    <location>
        <position position="58"/>
    </location>
</feature>
<dbReference type="FunFam" id="3.30.565.10:FF:000010">
    <property type="entry name" value="Sensor histidine kinase RcsC"/>
    <property type="match status" value="1"/>
</dbReference>
<dbReference type="PANTHER" id="PTHR43047:SF72">
    <property type="entry name" value="OSMOSENSING HISTIDINE PROTEIN KINASE SLN1"/>
    <property type="match status" value="1"/>
</dbReference>
<dbReference type="InterPro" id="IPR001789">
    <property type="entry name" value="Sig_transdc_resp-reg_receiver"/>
</dbReference>
<dbReference type="EMBL" id="NVUU01000080">
    <property type="protein sequence ID" value="PCI92902.1"/>
    <property type="molecule type" value="Genomic_DNA"/>
</dbReference>
<evidence type="ECO:0000256" key="2">
    <source>
        <dbReference type="ARBA" id="ARBA00012438"/>
    </source>
</evidence>
<dbReference type="SUPFAM" id="SSF55874">
    <property type="entry name" value="ATPase domain of HSP90 chaperone/DNA topoisomerase II/histidine kinase"/>
    <property type="match status" value="1"/>
</dbReference>
<dbReference type="PROSITE" id="PS50109">
    <property type="entry name" value="HIS_KIN"/>
    <property type="match status" value="1"/>
</dbReference>
<feature type="domain" description="Response regulatory" evidence="8">
    <location>
        <begin position="7"/>
        <end position="124"/>
    </location>
</feature>
<evidence type="ECO:0000256" key="3">
    <source>
        <dbReference type="ARBA" id="ARBA00022553"/>
    </source>
</evidence>
<dbReference type="InterPro" id="IPR004358">
    <property type="entry name" value="Sig_transdc_His_kin-like_C"/>
</dbReference>
<dbReference type="AlphaFoldDB" id="A0A2A4YDA8"/>
<dbReference type="Pfam" id="PF00512">
    <property type="entry name" value="HisKA"/>
    <property type="match status" value="1"/>
</dbReference>
<dbReference type="Pfam" id="PF02518">
    <property type="entry name" value="HATPase_c"/>
    <property type="match status" value="1"/>
</dbReference>
<keyword evidence="4" id="KW-0808">Transferase</keyword>
<accession>A0A2A4YDA8</accession>
<keyword evidence="5" id="KW-0418">Kinase</keyword>
<keyword evidence="3 6" id="KW-0597">Phosphoprotein</keyword>
<feature type="domain" description="Histidine kinase" evidence="7">
    <location>
        <begin position="154"/>
        <end position="372"/>
    </location>
</feature>
<dbReference type="InterPro" id="IPR036890">
    <property type="entry name" value="HATPase_C_sf"/>
</dbReference>
<dbReference type="InterPro" id="IPR036097">
    <property type="entry name" value="HisK_dim/P_sf"/>
</dbReference>
<dbReference type="PROSITE" id="PS50110">
    <property type="entry name" value="RESPONSE_REGULATORY"/>
    <property type="match status" value="1"/>
</dbReference>
<evidence type="ECO:0000313" key="10">
    <source>
        <dbReference type="Proteomes" id="UP000217838"/>
    </source>
</evidence>
<dbReference type="SMART" id="SM00388">
    <property type="entry name" value="HisKA"/>
    <property type="match status" value="1"/>
</dbReference>
<name>A0A2A4YDA8_UNCAE</name>
<dbReference type="Gene3D" id="3.40.50.2300">
    <property type="match status" value="1"/>
</dbReference>
<dbReference type="GO" id="GO:0000155">
    <property type="term" value="F:phosphorelay sensor kinase activity"/>
    <property type="evidence" value="ECO:0007669"/>
    <property type="project" value="InterPro"/>
</dbReference>
<comment type="catalytic activity">
    <reaction evidence="1">
        <text>ATP + protein L-histidine = ADP + protein N-phospho-L-histidine.</text>
        <dbReference type="EC" id="2.7.13.3"/>
    </reaction>
</comment>
<dbReference type="Gene3D" id="1.10.287.130">
    <property type="match status" value="1"/>
</dbReference>
<dbReference type="Pfam" id="PF00072">
    <property type="entry name" value="Response_reg"/>
    <property type="match status" value="1"/>
</dbReference>
<dbReference type="CDD" id="cd00082">
    <property type="entry name" value="HisKA"/>
    <property type="match status" value="1"/>
</dbReference>
<dbReference type="SUPFAM" id="SSF52172">
    <property type="entry name" value="CheY-like"/>
    <property type="match status" value="1"/>
</dbReference>
<dbReference type="PRINTS" id="PR00344">
    <property type="entry name" value="BCTRLSENSOR"/>
</dbReference>
<dbReference type="Proteomes" id="UP000217838">
    <property type="component" value="Unassembled WGS sequence"/>
</dbReference>
<dbReference type="InterPro" id="IPR003594">
    <property type="entry name" value="HATPase_dom"/>
</dbReference>
<dbReference type="PANTHER" id="PTHR43047">
    <property type="entry name" value="TWO-COMPONENT HISTIDINE PROTEIN KINASE"/>
    <property type="match status" value="1"/>
</dbReference>
<dbReference type="InterPro" id="IPR011006">
    <property type="entry name" value="CheY-like_superfamily"/>
</dbReference>
<dbReference type="GO" id="GO:0009927">
    <property type="term" value="F:histidine phosphotransfer kinase activity"/>
    <property type="evidence" value="ECO:0007669"/>
    <property type="project" value="TreeGrafter"/>
</dbReference>
<proteinExistence type="predicted"/>